<organism evidence="3 4">
    <name type="scientific">Stieleria magnilauensis</name>
    <dbReference type="NCBI Taxonomy" id="2527963"/>
    <lineage>
        <taxon>Bacteria</taxon>
        <taxon>Pseudomonadati</taxon>
        <taxon>Planctomycetota</taxon>
        <taxon>Planctomycetia</taxon>
        <taxon>Pirellulales</taxon>
        <taxon>Pirellulaceae</taxon>
        <taxon>Stieleria</taxon>
    </lineage>
</organism>
<keyword evidence="4" id="KW-1185">Reference proteome</keyword>
<dbReference type="EMBL" id="CP036432">
    <property type="protein sequence ID" value="QDV83883.1"/>
    <property type="molecule type" value="Genomic_DNA"/>
</dbReference>
<keyword evidence="2" id="KW-1133">Transmembrane helix</keyword>
<evidence type="ECO:0000256" key="2">
    <source>
        <dbReference type="SAM" id="Phobius"/>
    </source>
</evidence>
<reference evidence="3 4" key="1">
    <citation type="submission" date="2019-02" db="EMBL/GenBank/DDBJ databases">
        <title>Deep-cultivation of Planctomycetes and their phenomic and genomic characterization uncovers novel biology.</title>
        <authorList>
            <person name="Wiegand S."/>
            <person name="Jogler M."/>
            <person name="Boedeker C."/>
            <person name="Pinto D."/>
            <person name="Vollmers J."/>
            <person name="Rivas-Marin E."/>
            <person name="Kohn T."/>
            <person name="Peeters S.H."/>
            <person name="Heuer A."/>
            <person name="Rast P."/>
            <person name="Oberbeckmann S."/>
            <person name="Bunk B."/>
            <person name="Jeske O."/>
            <person name="Meyerdierks A."/>
            <person name="Storesund J.E."/>
            <person name="Kallscheuer N."/>
            <person name="Luecker S."/>
            <person name="Lage O.M."/>
            <person name="Pohl T."/>
            <person name="Merkel B.J."/>
            <person name="Hornburger P."/>
            <person name="Mueller R.-W."/>
            <person name="Bruemmer F."/>
            <person name="Labrenz M."/>
            <person name="Spormann A.M."/>
            <person name="Op den Camp H."/>
            <person name="Overmann J."/>
            <person name="Amann R."/>
            <person name="Jetten M.S.M."/>
            <person name="Mascher T."/>
            <person name="Medema M.H."/>
            <person name="Devos D.P."/>
            <person name="Kaster A.-K."/>
            <person name="Ovreas L."/>
            <person name="Rohde M."/>
            <person name="Galperin M.Y."/>
            <person name="Jogler C."/>
        </authorList>
    </citation>
    <scope>NUCLEOTIDE SEQUENCE [LARGE SCALE GENOMIC DNA]</scope>
    <source>
        <strain evidence="3 4">TBK1r</strain>
    </source>
</reference>
<keyword evidence="2" id="KW-0812">Transmembrane</keyword>
<keyword evidence="1" id="KW-0175">Coiled coil</keyword>
<evidence type="ECO:0008006" key="5">
    <source>
        <dbReference type="Google" id="ProtNLM"/>
    </source>
</evidence>
<protein>
    <recommendedName>
        <fullName evidence="5">Chromosome partition protein Smc</fullName>
    </recommendedName>
</protein>
<sequence>MIQRNVDPVLHRLQRALETGASREEVSEALAAAESAAEQSGEAFSSLLRYRAEEYVQAERMLERRRLMFAVACVVCLFATVVGAFGLTTLDRMRTLVNHEAEFDKLVAAESWDEASDFLDQLDENTRSEPAFVRGREMVDQAIAREAERKAEFKRLADQMRSSSVTDIDAEDVKRLNTLARSDEERQFASEMLAKVEEQRLQREAARANDQTHAFETLQDKVERFLRVESEELDDDARAARRFELQQELGRFAADHQLGNPELSEAAKQAAKMLAASAQQERKQTDRDKLVQAITRSVGNAQRYRRAIEQFVDDWPRDTLAQRLQRDAPSADAIDATLAWIDVLSHPAYQQPQSADAEMAKAWLATLEHAESLEPEHPLSVPATRWRATYQTLAGCDEAIKELREAFRSPLVNRIYVYPDPSGSVFYSEQAPDPKSPRAHLVSVLLNPSLERETQNFGLRFREEVLPKVALSGHSQFAAKMAPSVTDVTVTDFTPVAYRLISELRSFQSEPEFDPIYRLIWMRRVLEIAVQGSVPIKLAFGDWLESLQASDFDWETNWLTSDPEDVDRLVKVTQARRLLEGVDDWNNRVERMLAEFKAFRSPRPPAPRWIGWVSLDGEYYESVLSETADSDPLVVFPVDSQTGQTKRVDIGAAPTSKPLRVTHPDAQQCGAILCVVSPRSAVSTPSTTRK</sequence>
<dbReference type="RefSeq" id="WP_145211355.1">
    <property type="nucleotide sequence ID" value="NZ_CP036432.1"/>
</dbReference>
<accession>A0ABX5XPE1</accession>
<evidence type="ECO:0000256" key="1">
    <source>
        <dbReference type="SAM" id="Coils"/>
    </source>
</evidence>
<dbReference type="Proteomes" id="UP000318081">
    <property type="component" value="Chromosome"/>
</dbReference>
<feature type="transmembrane region" description="Helical" evidence="2">
    <location>
        <begin position="67"/>
        <end position="87"/>
    </location>
</feature>
<evidence type="ECO:0000313" key="4">
    <source>
        <dbReference type="Proteomes" id="UP000318081"/>
    </source>
</evidence>
<feature type="coiled-coil region" evidence="1">
    <location>
        <begin position="179"/>
        <end position="209"/>
    </location>
</feature>
<keyword evidence="2" id="KW-0472">Membrane</keyword>
<name>A0ABX5XPE1_9BACT</name>
<gene>
    <name evidence="3" type="ORF">TBK1r_28260</name>
</gene>
<evidence type="ECO:0000313" key="3">
    <source>
        <dbReference type="EMBL" id="QDV83883.1"/>
    </source>
</evidence>
<proteinExistence type="predicted"/>